<protein>
    <recommendedName>
        <fullName evidence="5">Extracellular membrane protein CFEM domain-containing protein</fullName>
    </recommendedName>
</protein>
<keyword evidence="4" id="KW-1185">Reference proteome</keyword>
<dbReference type="InParanoid" id="A0A2T3A9P9"/>
<gene>
    <name evidence="3" type="ORF">BD289DRAFT_432528</name>
</gene>
<dbReference type="OrthoDB" id="4331875at2759"/>
<evidence type="ECO:0000256" key="2">
    <source>
        <dbReference type="SAM" id="SignalP"/>
    </source>
</evidence>
<accession>A0A2T3A9P9</accession>
<feature type="signal peptide" evidence="2">
    <location>
        <begin position="1"/>
        <end position="20"/>
    </location>
</feature>
<name>A0A2T3A9P9_9PEZI</name>
<keyword evidence="2" id="KW-0732">Signal</keyword>
<evidence type="ECO:0000313" key="4">
    <source>
        <dbReference type="Proteomes" id="UP000241462"/>
    </source>
</evidence>
<dbReference type="STRING" id="2025994.A0A2T3A9P9"/>
<organism evidence="3 4">
    <name type="scientific">Coniella lustricola</name>
    <dbReference type="NCBI Taxonomy" id="2025994"/>
    <lineage>
        <taxon>Eukaryota</taxon>
        <taxon>Fungi</taxon>
        <taxon>Dikarya</taxon>
        <taxon>Ascomycota</taxon>
        <taxon>Pezizomycotina</taxon>
        <taxon>Sordariomycetes</taxon>
        <taxon>Sordariomycetidae</taxon>
        <taxon>Diaporthales</taxon>
        <taxon>Schizoparmaceae</taxon>
        <taxon>Coniella</taxon>
    </lineage>
</organism>
<reference evidence="3 4" key="1">
    <citation type="journal article" date="2018" name="Mycol. Prog.">
        <title>Coniella lustricola, a new species from submerged detritus.</title>
        <authorList>
            <person name="Raudabaugh D.B."/>
            <person name="Iturriaga T."/>
            <person name="Carver A."/>
            <person name="Mondo S."/>
            <person name="Pangilinan J."/>
            <person name="Lipzen A."/>
            <person name="He G."/>
            <person name="Amirebrahimi M."/>
            <person name="Grigoriev I.V."/>
            <person name="Miller A.N."/>
        </authorList>
    </citation>
    <scope>NUCLEOTIDE SEQUENCE [LARGE SCALE GENOMIC DNA]</scope>
    <source>
        <strain evidence="3 4">B22-T-1</strain>
    </source>
</reference>
<dbReference type="EMBL" id="KZ678430">
    <property type="protein sequence ID" value="PSR87325.1"/>
    <property type="molecule type" value="Genomic_DNA"/>
</dbReference>
<feature type="chain" id="PRO_5015427028" description="Extracellular membrane protein CFEM domain-containing protein" evidence="2">
    <location>
        <begin position="21"/>
        <end position="255"/>
    </location>
</feature>
<dbReference type="AlphaFoldDB" id="A0A2T3A9P9"/>
<feature type="region of interest" description="Disordered" evidence="1">
    <location>
        <begin position="185"/>
        <end position="237"/>
    </location>
</feature>
<dbReference type="Proteomes" id="UP000241462">
    <property type="component" value="Unassembled WGS sequence"/>
</dbReference>
<evidence type="ECO:0000256" key="1">
    <source>
        <dbReference type="SAM" id="MobiDB-lite"/>
    </source>
</evidence>
<evidence type="ECO:0008006" key="5">
    <source>
        <dbReference type="Google" id="ProtNLM"/>
    </source>
</evidence>
<sequence length="255" mass="25931">MITTMASRILLALLATPVLGSDPFAHELFHKRDYVNDVCSPNITVTSDTVIPPCIEVVSIQEACSANDTDYSAQAECMCTSSYFNDWTGCQDCLYYHGQRTERDEAFYNSVASVASQSLCDYLSSTAAPTPTTDFAGYFSVIAATLPPPTTGATISSDQAPSATAVSLYFTETGHQGLAVTASATTASGSTNTEASTSSTSSSNSSTRTSSSDSSSTSTASSGAASSSSSGSGAAPTKAAGGLLLGLGLAVMAGL</sequence>
<proteinExistence type="predicted"/>
<evidence type="ECO:0000313" key="3">
    <source>
        <dbReference type="EMBL" id="PSR87325.1"/>
    </source>
</evidence>